<dbReference type="Proteomes" id="UP000006681">
    <property type="component" value="Chromosome"/>
</dbReference>
<dbReference type="SMART" id="SM00382">
    <property type="entry name" value="AAA"/>
    <property type="match status" value="1"/>
</dbReference>
<dbReference type="InterPro" id="IPR003593">
    <property type="entry name" value="AAA+_ATPase"/>
</dbReference>
<evidence type="ECO:0000259" key="5">
    <source>
        <dbReference type="PROSITE" id="PS50893"/>
    </source>
</evidence>
<dbReference type="PANTHER" id="PTHR42711">
    <property type="entry name" value="ABC TRANSPORTER ATP-BINDING PROTEIN"/>
    <property type="match status" value="1"/>
</dbReference>
<evidence type="ECO:0000313" key="6">
    <source>
        <dbReference type="EMBL" id="ADN50241.1"/>
    </source>
</evidence>
<reference evidence="7" key="2">
    <citation type="journal article" date="2010" name="Stand. Genomic Sci.">
        <title>Complete genome sequence of Vulcanisaeta distributa type strain (IC-017T).</title>
        <authorList>
            <person name="Mavromatis K."/>
            <person name="Sikorski J."/>
            <person name="Pabst E."/>
            <person name="Teshima H."/>
            <person name="Lapidus A."/>
            <person name="Lucas S."/>
            <person name="Nolan M."/>
            <person name="Glavina Del Rio T."/>
            <person name="Cheng J."/>
            <person name="Bruce D."/>
            <person name="Goodwin L."/>
            <person name="Pitluck S."/>
            <person name="Liolios K."/>
            <person name="Ivanova N."/>
            <person name="Mikhailova N."/>
            <person name="Pati A."/>
            <person name="Chen A."/>
            <person name="Palaniappan K."/>
            <person name="Land M."/>
            <person name="Hauser L."/>
            <person name="Chang Y."/>
            <person name="Jeffries C."/>
            <person name="Rohde M."/>
            <person name="Spring S."/>
            <person name="Goker M."/>
            <person name="Wirth R."/>
            <person name="Woyke T."/>
            <person name="Bristow J."/>
            <person name="Eisen J."/>
            <person name="Markowitz V."/>
            <person name="Hugenholtz P."/>
            <person name="Klenk H."/>
            <person name="Kyrpides N."/>
        </authorList>
    </citation>
    <scope>NUCLEOTIDE SEQUENCE [LARGE SCALE GENOMIC DNA]</scope>
    <source>
        <strain evidence="7">DSM 14429 / JCM 11212 / NBRC 100878 / IC-017</strain>
    </source>
</reference>
<dbReference type="GeneID" id="9751778"/>
<accession>E1QP70</accession>
<dbReference type="SUPFAM" id="SSF52540">
    <property type="entry name" value="P-loop containing nucleoside triphosphate hydrolases"/>
    <property type="match status" value="1"/>
</dbReference>
<dbReference type="InterPro" id="IPR050763">
    <property type="entry name" value="ABC_transporter_ATP-binding"/>
</dbReference>
<keyword evidence="7" id="KW-1185">Reference proteome</keyword>
<evidence type="ECO:0000256" key="3">
    <source>
        <dbReference type="ARBA" id="ARBA00022741"/>
    </source>
</evidence>
<dbReference type="InterPro" id="IPR003439">
    <property type="entry name" value="ABC_transporter-like_ATP-bd"/>
</dbReference>
<evidence type="ECO:0000313" key="7">
    <source>
        <dbReference type="Proteomes" id="UP000006681"/>
    </source>
</evidence>
<feature type="domain" description="ABC transporter" evidence="5">
    <location>
        <begin position="4"/>
        <end position="234"/>
    </location>
</feature>
<evidence type="ECO:0000256" key="4">
    <source>
        <dbReference type="ARBA" id="ARBA00022840"/>
    </source>
</evidence>
<dbReference type="GO" id="GO:0005524">
    <property type="term" value="F:ATP binding"/>
    <property type="evidence" value="ECO:0007669"/>
    <property type="project" value="UniProtKB-KW"/>
</dbReference>
<proteinExistence type="inferred from homology"/>
<dbReference type="Pfam" id="PF00005">
    <property type="entry name" value="ABC_tran"/>
    <property type="match status" value="1"/>
</dbReference>
<dbReference type="GO" id="GO:0016887">
    <property type="term" value="F:ATP hydrolysis activity"/>
    <property type="evidence" value="ECO:0007669"/>
    <property type="project" value="InterPro"/>
</dbReference>
<sequence length="289" mass="31835">MQAIMVRELRRSFGAREVLRGIDLDVDYGVIATLLGPNGAGKTTLIRILTTELMPHGGEAYVAGFNVVNQASEVRRRIAVIPQDARPISYMTPHEFVYSYLLLRGLPRNDARKAARDSLEELGLWDFRNTPIYQLSGGMTRRVLVAAVLASNAEVVFLDEPTVGLDAASRRVVWNSLRRYSDSGASIFLTTHYIEEAEQISDIVFLIDSGLIVSRGRPSELVNKLPGKYVVEYPASAGTEPCIRVGSSCFSFVDSLDEVGDGAIRVSPKSLEHYVLVTIRSWGEGNEEG</sequence>
<dbReference type="RefSeq" id="WP_013335966.1">
    <property type="nucleotide sequence ID" value="NC_014537.1"/>
</dbReference>
<dbReference type="EMBL" id="CP002100">
    <property type="protein sequence ID" value="ADN50241.1"/>
    <property type="molecule type" value="Genomic_DNA"/>
</dbReference>
<dbReference type="PROSITE" id="PS50893">
    <property type="entry name" value="ABC_TRANSPORTER_2"/>
    <property type="match status" value="1"/>
</dbReference>
<dbReference type="AlphaFoldDB" id="E1QP70"/>
<dbReference type="eggNOG" id="arCOG00194">
    <property type="taxonomic scope" value="Archaea"/>
</dbReference>
<comment type="similarity">
    <text evidence="1">Belongs to the ABC transporter superfamily.</text>
</comment>
<gene>
    <name evidence="6" type="ordered locus">Vdis_0849</name>
</gene>
<evidence type="ECO:0000256" key="1">
    <source>
        <dbReference type="ARBA" id="ARBA00005417"/>
    </source>
</evidence>
<dbReference type="InterPro" id="IPR027417">
    <property type="entry name" value="P-loop_NTPase"/>
</dbReference>
<dbReference type="HOGENOM" id="CLU_000604_1_2_2"/>
<dbReference type="KEGG" id="vdi:Vdis_0849"/>
<evidence type="ECO:0000256" key="2">
    <source>
        <dbReference type="ARBA" id="ARBA00022448"/>
    </source>
</evidence>
<keyword evidence="4" id="KW-0067">ATP-binding</keyword>
<keyword evidence="2" id="KW-0813">Transport</keyword>
<protein>
    <submittedName>
        <fullName evidence="6">ABC transporter related protein</fullName>
    </submittedName>
</protein>
<dbReference type="STRING" id="572478.Vdis_0849"/>
<name>E1QP70_VULDI</name>
<dbReference type="OrthoDB" id="87732at2157"/>
<dbReference type="PANTHER" id="PTHR42711:SF5">
    <property type="entry name" value="ABC TRANSPORTER ATP-BINDING PROTEIN NATA"/>
    <property type="match status" value="1"/>
</dbReference>
<reference evidence="6 7" key="1">
    <citation type="journal article" date="2010" name="Stand. Genomic Sci.">
        <title>Complete genome sequence of Vulcanisaeta distributa type strain (IC-017).</title>
        <authorList>
            <person name="Mavromatis K."/>
            <person name="Sikorski J."/>
            <person name="Pabst E."/>
            <person name="Teshima H."/>
            <person name="Lapidus A."/>
            <person name="Lucas S."/>
            <person name="Nolan M."/>
            <person name="Glavina Del Rio T."/>
            <person name="Cheng J.F."/>
            <person name="Bruce D."/>
            <person name="Goodwin L."/>
            <person name="Pitluck S."/>
            <person name="Liolios K."/>
            <person name="Ivanova N."/>
            <person name="Mikhailova N."/>
            <person name="Pati A."/>
            <person name="Chen A."/>
            <person name="Palaniappan K."/>
            <person name="Land M."/>
            <person name="Hauser L."/>
            <person name="Chang Y.J."/>
            <person name="Jeffries C.D."/>
            <person name="Rohde M."/>
            <person name="Spring S."/>
            <person name="Goker M."/>
            <person name="Wirth R."/>
            <person name="Woyke T."/>
            <person name="Bristow J."/>
            <person name="Eisen J.A."/>
            <person name="Markowitz V."/>
            <person name="Hugenholtz P."/>
            <person name="Klenk H.P."/>
            <person name="Kyrpides N.C."/>
        </authorList>
    </citation>
    <scope>NUCLEOTIDE SEQUENCE [LARGE SCALE GENOMIC DNA]</scope>
    <source>
        <strain evidence="7">DSM 14429 / JCM 11212 / NBRC 100878 / IC-017</strain>
    </source>
</reference>
<organism evidence="6 7">
    <name type="scientific">Vulcanisaeta distributa (strain DSM 14429 / JCM 11212 / NBRC 100878 / IC-017)</name>
    <dbReference type="NCBI Taxonomy" id="572478"/>
    <lineage>
        <taxon>Archaea</taxon>
        <taxon>Thermoproteota</taxon>
        <taxon>Thermoprotei</taxon>
        <taxon>Thermoproteales</taxon>
        <taxon>Thermoproteaceae</taxon>
        <taxon>Vulcanisaeta</taxon>
    </lineage>
</organism>
<dbReference type="Gene3D" id="3.40.50.300">
    <property type="entry name" value="P-loop containing nucleotide triphosphate hydrolases"/>
    <property type="match status" value="1"/>
</dbReference>
<keyword evidence="3" id="KW-0547">Nucleotide-binding</keyword>